<dbReference type="KEGG" id="skr:BRX40_12800"/>
<organism evidence="4 6">
    <name type="scientific">Sphingomonas koreensis</name>
    <dbReference type="NCBI Taxonomy" id="93064"/>
    <lineage>
        <taxon>Bacteria</taxon>
        <taxon>Pseudomonadati</taxon>
        <taxon>Pseudomonadota</taxon>
        <taxon>Alphaproteobacteria</taxon>
        <taxon>Sphingomonadales</taxon>
        <taxon>Sphingomonadaceae</taxon>
        <taxon>Sphingomonas</taxon>
    </lineage>
</organism>
<proteinExistence type="predicted"/>
<dbReference type="RefSeq" id="WP_075151858.1">
    <property type="nucleotide sequence ID" value="NZ_CP018820.1"/>
</dbReference>
<feature type="modified residue" description="Phosphohistidine" evidence="2">
    <location>
        <position position="43"/>
    </location>
</feature>
<feature type="domain" description="HPt" evidence="3">
    <location>
        <begin position="4"/>
        <end position="95"/>
    </location>
</feature>
<keyword evidence="6" id="KW-1185">Reference proteome</keyword>
<keyword evidence="1" id="KW-0902">Two-component regulatory system</keyword>
<keyword evidence="2" id="KW-0597">Phosphoprotein</keyword>
<dbReference type="EMBL" id="CP018820">
    <property type="protein sequence ID" value="APR53186.1"/>
    <property type="molecule type" value="Genomic_DNA"/>
</dbReference>
<dbReference type="Gene3D" id="1.20.120.160">
    <property type="entry name" value="HPT domain"/>
    <property type="match status" value="1"/>
</dbReference>
<name>A0A1L6JBC7_9SPHN</name>
<dbReference type="InterPro" id="IPR008207">
    <property type="entry name" value="Sig_transdc_His_kin_Hpt_dom"/>
</dbReference>
<reference evidence="5 7" key="3">
    <citation type="submission" date="2018-07" db="EMBL/GenBank/DDBJ databases">
        <title>Genomic and Epidemiologic Investigation of an Indolent Hospital Outbreak.</title>
        <authorList>
            <person name="Johnson R.C."/>
            <person name="Deming C."/>
            <person name="Conlan S."/>
            <person name="Zellmer C.J."/>
            <person name="Michelin A.V."/>
            <person name="Lee-Lin S."/>
            <person name="Thomas P.J."/>
            <person name="Park M."/>
            <person name="Weingarten R.A."/>
            <person name="Less J."/>
            <person name="Dekker J.P."/>
            <person name="Frank K.M."/>
            <person name="Musser K.A."/>
            <person name="Mcquiston J.R."/>
            <person name="Henderson D.K."/>
            <person name="Lau A.F."/>
            <person name="Palmore T.N."/>
            <person name="Segre J.A."/>
        </authorList>
    </citation>
    <scope>NUCLEOTIDE SEQUENCE [LARGE SCALE GENOMIC DNA]</scope>
    <source>
        <strain evidence="5 7">SK-NIH.Env10_0317</strain>
    </source>
</reference>
<gene>
    <name evidence="4" type="ORF">BRX40_12800</name>
    <name evidence="5" type="ORF">CA257_07580</name>
</gene>
<dbReference type="SUPFAM" id="SSF47226">
    <property type="entry name" value="Histidine-containing phosphotransfer domain, HPT domain"/>
    <property type="match status" value="1"/>
</dbReference>
<dbReference type="OrthoDB" id="7429195at2"/>
<dbReference type="GO" id="GO:0000160">
    <property type="term" value="P:phosphorelay signal transduction system"/>
    <property type="evidence" value="ECO:0007669"/>
    <property type="project" value="UniProtKB-KW"/>
</dbReference>
<evidence type="ECO:0000256" key="1">
    <source>
        <dbReference type="ARBA" id="ARBA00023012"/>
    </source>
</evidence>
<dbReference type="GO" id="GO:0004672">
    <property type="term" value="F:protein kinase activity"/>
    <property type="evidence" value="ECO:0007669"/>
    <property type="project" value="UniProtKB-ARBA"/>
</dbReference>
<dbReference type="EMBL" id="QQWO01000005">
    <property type="protein sequence ID" value="RSV04763.1"/>
    <property type="molecule type" value="Genomic_DNA"/>
</dbReference>
<sequence length="95" mass="10086">MAEFEARMAVLRERFAVRARGDAGLVEAHARNGDRSALRDLCHALAGTAGMFGFSALGDAAGAVEDAVDEGVAEVQLQHLVTQLLAEVQRLPQGR</sequence>
<reference evidence="6" key="2">
    <citation type="submission" date="2016-12" db="EMBL/GenBank/DDBJ databases">
        <title>Whole genome sequencing of Sphingomonas sp. ABOJV.</title>
        <authorList>
            <person name="Conlan S."/>
            <person name="Thomas P.J."/>
            <person name="Mullikin J."/>
            <person name="Palmore T.N."/>
            <person name="Frank K.M."/>
            <person name="Segre J.A."/>
        </authorList>
    </citation>
    <scope>NUCLEOTIDE SEQUENCE [LARGE SCALE GENOMIC DNA]</scope>
    <source>
        <strain evidence="6">ABOJV</strain>
    </source>
</reference>
<dbReference type="PROSITE" id="PS50894">
    <property type="entry name" value="HPT"/>
    <property type="match status" value="1"/>
</dbReference>
<protein>
    <recommendedName>
        <fullName evidence="3">HPt domain-containing protein</fullName>
    </recommendedName>
</protein>
<evidence type="ECO:0000256" key="2">
    <source>
        <dbReference type="PROSITE-ProRule" id="PRU00110"/>
    </source>
</evidence>
<dbReference type="Proteomes" id="UP000185161">
    <property type="component" value="Chromosome"/>
</dbReference>
<dbReference type="Proteomes" id="UP000286681">
    <property type="component" value="Unassembled WGS sequence"/>
</dbReference>
<evidence type="ECO:0000313" key="6">
    <source>
        <dbReference type="Proteomes" id="UP000185161"/>
    </source>
</evidence>
<dbReference type="GeneID" id="44133441"/>
<evidence type="ECO:0000259" key="3">
    <source>
        <dbReference type="PROSITE" id="PS50894"/>
    </source>
</evidence>
<reference evidence="4" key="1">
    <citation type="submission" date="2016-12" db="EMBL/GenBank/DDBJ databases">
        <title>Whole genome sequencing of Sphingomonas koreensis.</title>
        <authorList>
            <person name="Conlan S."/>
            <person name="Thomas P.J."/>
            <person name="Mullikin J."/>
            <person name="Palmore T.N."/>
            <person name="Frank K.M."/>
            <person name="Segre J.A."/>
        </authorList>
    </citation>
    <scope>NUCLEOTIDE SEQUENCE</scope>
    <source>
        <strain evidence="4">ABOJV</strain>
    </source>
</reference>
<dbReference type="AlphaFoldDB" id="A0A1L6JBC7"/>
<evidence type="ECO:0000313" key="4">
    <source>
        <dbReference type="EMBL" id="APR53186.1"/>
    </source>
</evidence>
<accession>A0A1L6JBC7</accession>
<dbReference type="STRING" id="93064.BRX40_12800"/>
<evidence type="ECO:0000313" key="7">
    <source>
        <dbReference type="Proteomes" id="UP000286681"/>
    </source>
</evidence>
<evidence type="ECO:0000313" key="5">
    <source>
        <dbReference type="EMBL" id="RSV04763.1"/>
    </source>
</evidence>
<dbReference type="Pfam" id="PF01627">
    <property type="entry name" value="Hpt"/>
    <property type="match status" value="1"/>
</dbReference>
<dbReference type="InterPro" id="IPR036641">
    <property type="entry name" value="HPT_dom_sf"/>
</dbReference>